<dbReference type="PANTHER" id="PTHR12994">
    <property type="entry name" value="SECERNIN"/>
    <property type="match status" value="1"/>
</dbReference>
<dbReference type="InterPro" id="IPR005322">
    <property type="entry name" value="Peptidase_C69"/>
</dbReference>
<dbReference type="PANTHER" id="PTHR12994:SF17">
    <property type="entry name" value="LD30995P"/>
    <property type="match status" value="1"/>
</dbReference>
<comment type="caution">
    <text evidence="4">The sequence shown here is derived from an EMBL/GenBank/DDBJ whole genome shotgun (WGS) entry which is preliminary data.</text>
</comment>
<accession>A0A6G0X8D2</accession>
<dbReference type="Pfam" id="PF03577">
    <property type="entry name" value="Peptidase_C69"/>
    <property type="match status" value="1"/>
</dbReference>
<proteinExistence type="inferred from homology"/>
<evidence type="ECO:0000256" key="3">
    <source>
        <dbReference type="SAM" id="SignalP"/>
    </source>
</evidence>
<dbReference type="EMBL" id="VJMJ01000089">
    <property type="protein sequence ID" value="KAF0736316.1"/>
    <property type="molecule type" value="Genomic_DNA"/>
</dbReference>
<feature type="transmembrane region" description="Helical" evidence="2">
    <location>
        <begin position="576"/>
        <end position="596"/>
    </location>
</feature>
<dbReference type="VEuPathDB" id="FungiDB:AeMF1_020389"/>
<dbReference type="GO" id="GO:0006508">
    <property type="term" value="P:proteolysis"/>
    <property type="evidence" value="ECO:0007669"/>
    <property type="project" value="InterPro"/>
</dbReference>
<keyword evidence="2" id="KW-1133">Transmembrane helix</keyword>
<dbReference type="Proteomes" id="UP000481153">
    <property type="component" value="Unassembled WGS sequence"/>
</dbReference>
<evidence type="ECO:0000256" key="2">
    <source>
        <dbReference type="SAM" id="Phobius"/>
    </source>
</evidence>
<dbReference type="GO" id="GO:0016805">
    <property type="term" value="F:dipeptidase activity"/>
    <property type="evidence" value="ECO:0007669"/>
    <property type="project" value="InterPro"/>
</dbReference>
<dbReference type="GO" id="GO:0070004">
    <property type="term" value="F:cysteine-type exopeptidase activity"/>
    <property type="evidence" value="ECO:0007669"/>
    <property type="project" value="InterPro"/>
</dbReference>
<feature type="chain" id="PRO_5026049681" description="Peptidase" evidence="3">
    <location>
        <begin position="16"/>
        <end position="610"/>
    </location>
</feature>
<protein>
    <recommendedName>
        <fullName evidence="6">Peptidase</fullName>
    </recommendedName>
</protein>
<name>A0A6G0X8D2_9STRA</name>
<reference evidence="4 5" key="1">
    <citation type="submission" date="2019-07" db="EMBL/GenBank/DDBJ databases">
        <title>Genomics analysis of Aphanomyces spp. identifies a new class of oomycete effector associated with host adaptation.</title>
        <authorList>
            <person name="Gaulin E."/>
        </authorList>
    </citation>
    <scope>NUCLEOTIDE SEQUENCE [LARGE SCALE GENOMIC DNA]</scope>
    <source>
        <strain evidence="4 5">ATCC 201684</strain>
    </source>
</reference>
<evidence type="ECO:0000313" key="5">
    <source>
        <dbReference type="Proteomes" id="UP000481153"/>
    </source>
</evidence>
<evidence type="ECO:0000256" key="1">
    <source>
        <dbReference type="ARBA" id="ARBA00005705"/>
    </source>
</evidence>
<keyword evidence="2" id="KW-0812">Transmembrane</keyword>
<sequence>MRTHWALLLIAAVVARQPQPDRCTAILVGPKASLTGSPMTTQTNDCADCDFRLVKVPAMQHPPNSQRSIILANQPYPRYVGEERGPVYNRSNLDKGLYNWTNTEAIGSIPQVEQTYGYIEGVYGIMNEHQLGFGESTCGARLWTKPISEGGKALLDITELSRIALERTKTAREAILLMGKLAEQYGYYGASWDDPAEAIEEAGEALTVTDPKEAWMFHILPDDTGASAVWVSQRLPDNHVTAVANQFVIRTVNLTDTDNFLGSTNMHDVAKRNGFWDGRSDFDFTHAFAPRYDNAYGMTRRVWRVFNLVNPGLILNPDTDNLATDYPFSVEATQPLAPQDLMRIQRDHYEGTAFDLTQGLAAGPYGDPNRYNVGSAAAHSSGFFERSISIYKATYSYVTVASPTNENHGLIWFGPYAPSETTYVPIYTKINTAPTRTGHGSLRQFDMDTAFWLYALVGNYAARYYKFAQPLVTSTQNTLETKAILDQTAIQTKAQSISDSQGADALALYLTNVCESFATDAHNGFKALFASLVTQFHDGYIMSNFTSAEMGVQAMGYPEWWLNAVGFYKKSDTTSIGAAIGYVVLVLVATALGFFIGQRYAHPKGYAALH</sequence>
<comment type="similarity">
    <text evidence="1">Belongs to the peptidase C69 family. Secernin subfamily.</text>
</comment>
<keyword evidence="2" id="KW-0472">Membrane</keyword>
<dbReference type="AlphaFoldDB" id="A0A6G0X8D2"/>
<keyword evidence="3" id="KW-0732">Signal</keyword>
<gene>
    <name evidence="4" type="ORF">Ae201684_007336</name>
</gene>
<organism evidence="4 5">
    <name type="scientific">Aphanomyces euteiches</name>
    <dbReference type="NCBI Taxonomy" id="100861"/>
    <lineage>
        <taxon>Eukaryota</taxon>
        <taxon>Sar</taxon>
        <taxon>Stramenopiles</taxon>
        <taxon>Oomycota</taxon>
        <taxon>Saprolegniomycetes</taxon>
        <taxon>Saprolegniales</taxon>
        <taxon>Verrucalvaceae</taxon>
        <taxon>Aphanomyces</taxon>
    </lineage>
</organism>
<evidence type="ECO:0008006" key="6">
    <source>
        <dbReference type="Google" id="ProtNLM"/>
    </source>
</evidence>
<keyword evidence="5" id="KW-1185">Reference proteome</keyword>
<evidence type="ECO:0000313" key="4">
    <source>
        <dbReference type="EMBL" id="KAF0736316.1"/>
    </source>
</evidence>
<feature type="signal peptide" evidence="3">
    <location>
        <begin position="1"/>
        <end position="15"/>
    </location>
</feature>